<dbReference type="InterPro" id="IPR045186">
    <property type="entry name" value="Indole-3-glycerol_P_synth"/>
</dbReference>
<dbReference type="HAMAP" id="MF_00134_B">
    <property type="entry name" value="IGPS_B"/>
    <property type="match status" value="1"/>
</dbReference>
<dbReference type="GO" id="GO:0000162">
    <property type="term" value="P:L-tryptophan biosynthetic process"/>
    <property type="evidence" value="ECO:0007669"/>
    <property type="project" value="UniProtKB-UniRule"/>
</dbReference>
<dbReference type="CDD" id="cd00331">
    <property type="entry name" value="IGPS"/>
    <property type="match status" value="1"/>
</dbReference>
<dbReference type="InterPro" id="IPR013785">
    <property type="entry name" value="Aldolase_TIM"/>
</dbReference>
<dbReference type="NCBIfam" id="NF001369">
    <property type="entry name" value="PRK00278.1-1"/>
    <property type="match status" value="1"/>
</dbReference>
<evidence type="ECO:0000313" key="12">
    <source>
        <dbReference type="Proteomes" id="UP000568380"/>
    </source>
</evidence>
<dbReference type="PANTHER" id="PTHR22854">
    <property type="entry name" value="TRYPTOPHAN BIOSYNTHESIS PROTEIN"/>
    <property type="match status" value="1"/>
</dbReference>
<dbReference type="RefSeq" id="WP_184960826.1">
    <property type="nucleotide sequence ID" value="NZ_JACHIN010000003.1"/>
</dbReference>
<dbReference type="GO" id="GO:0004640">
    <property type="term" value="F:phosphoribosylanthranilate isomerase activity"/>
    <property type="evidence" value="ECO:0007669"/>
    <property type="project" value="TreeGrafter"/>
</dbReference>
<keyword evidence="4 9" id="KW-0028">Amino-acid biosynthesis</keyword>
<sequence>MSVLDDILDGVRADLATRQQAVSLDELKERAGRAPTPRDAYAALGGDRVSVIAEVKRSSPSKGALAAIADPAALAADYEAGGAHVISVLTEQRRFGGSLDDLAAVRARVDIPILRKDFILTAYQLWEARAYGADLALLMVVSLEQEALVSLIERADSIGLAPLVEVHTVEETERAIAAGAKIIGINARDLKTLEVDRDVFSKIAPMIPDDIIKIAESGVRGPHDLLAYARGGADAVLVGESLVTGKDPRKAVEALVTAGAHPATRPDHGSEG</sequence>
<keyword evidence="12" id="KW-1185">Reference proteome</keyword>
<name>A0A7W8EE34_9ACTN</name>
<dbReference type="UniPathway" id="UPA00035">
    <property type="reaction ID" value="UER00043"/>
</dbReference>
<keyword evidence="5 9" id="KW-0210">Decarboxylase</keyword>
<dbReference type="GO" id="GO:0004425">
    <property type="term" value="F:indole-3-glycerol-phosphate synthase activity"/>
    <property type="evidence" value="ECO:0007669"/>
    <property type="project" value="UniProtKB-UniRule"/>
</dbReference>
<dbReference type="SUPFAM" id="SSF51366">
    <property type="entry name" value="Ribulose-phoshate binding barrel"/>
    <property type="match status" value="1"/>
</dbReference>
<dbReference type="EC" id="4.1.1.48" evidence="9"/>
<dbReference type="AlphaFoldDB" id="A0A7W8EE34"/>
<evidence type="ECO:0000313" key="11">
    <source>
        <dbReference type="EMBL" id="MBB5077185.1"/>
    </source>
</evidence>
<dbReference type="PANTHER" id="PTHR22854:SF2">
    <property type="entry name" value="INDOLE-3-GLYCEROL-PHOSPHATE SYNTHASE"/>
    <property type="match status" value="1"/>
</dbReference>
<dbReference type="InterPro" id="IPR011060">
    <property type="entry name" value="RibuloseP-bd_barrel"/>
</dbReference>
<dbReference type="PROSITE" id="PS00614">
    <property type="entry name" value="IGPS"/>
    <property type="match status" value="1"/>
</dbReference>
<dbReference type="Gene3D" id="3.20.20.70">
    <property type="entry name" value="Aldolase class I"/>
    <property type="match status" value="1"/>
</dbReference>
<evidence type="ECO:0000256" key="9">
    <source>
        <dbReference type="HAMAP-Rule" id="MF_00134"/>
    </source>
</evidence>
<evidence type="ECO:0000259" key="10">
    <source>
        <dbReference type="Pfam" id="PF00218"/>
    </source>
</evidence>
<keyword evidence="6 9" id="KW-0822">Tryptophan biosynthesis</keyword>
<evidence type="ECO:0000256" key="3">
    <source>
        <dbReference type="ARBA" id="ARBA00008737"/>
    </source>
</evidence>
<comment type="pathway">
    <text evidence="2 9">Amino-acid biosynthesis; L-tryptophan biosynthesis; L-tryptophan from chorismate: step 4/5.</text>
</comment>
<comment type="similarity">
    <text evidence="3 9">Belongs to the TrpC family.</text>
</comment>
<dbReference type="FunFam" id="3.20.20.70:FF:000024">
    <property type="entry name" value="Indole-3-glycerol phosphate synthase"/>
    <property type="match status" value="1"/>
</dbReference>
<keyword evidence="7 9" id="KW-0057">Aromatic amino acid biosynthesis</keyword>
<evidence type="ECO:0000256" key="4">
    <source>
        <dbReference type="ARBA" id="ARBA00022605"/>
    </source>
</evidence>
<evidence type="ECO:0000256" key="2">
    <source>
        <dbReference type="ARBA" id="ARBA00004696"/>
    </source>
</evidence>
<evidence type="ECO:0000256" key="7">
    <source>
        <dbReference type="ARBA" id="ARBA00023141"/>
    </source>
</evidence>
<dbReference type="InterPro" id="IPR001468">
    <property type="entry name" value="Indole-3-GlycerolPSynthase_CS"/>
</dbReference>
<accession>A0A7W8EE34</accession>
<comment type="catalytic activity">
    <reaction evidence="1 9">
        <text>1-(2-carboxyphenylamino)-1-deoxy-D-ribulose 5-phosphate + H(+) = (1S,2R)-1-C-(indol-3-yl)glycerol 3-phosphate + CO2 + H2O</text>
        <dbReference type="Rhea" id="RHEA:23476"/>
        <dbReference type="ChEBI" id="CHEBI:15377"/>
        <dbReference type="ChEBI" id="CHEBI:15378"/>
        <dbReference type="ChEBI" id="CHEBI:16526"/>
        <dbReference type="ChEBI" id="CHEBI:58613"/>
        <dbReference type="ChEBI" id="CHEBI:58866"/>
        <dbReference type="EC" id="4.1.1.48"/>
    </reaction>
</comment>
<organism evidence="11 12">
    <name type="scientific">Nonomuraea endophytica</name>
    <dbReference type="NCBI Taxonomy" id="714136"/>
    <lineage>
        <taxon>Bacteria</taxon>
        <taxon>Bacillati</taxon>
        <taxon>Actinomycetota</taxon>
        <taxon>Actinomycetes</taxon>
        <taxon>Streptosporangiales</taxon>
        <taxon>Streptosporangiaceae</taxon>
        <taxon>Nonomuraea</taxon>
    </lineage>
</organism>
<feature type="domain" description="Indole-3-glycerol phosphate synthase" evidence="10">
    <location>
        <begin position="4"/>
        <end position="255"/>
    </location>
</feature>
<gene>
    <name evidence="9" type="primary">trpC</name>
    <name evidence="11" type="ORF">HNR40_002658</name>
</gene>
<comment type="caution">
    <text evidence="11">The sequence shown here is derived from an EMBL/GenBank/DDBJ whole genome shotgun (WGS) entry which is preliminary data.</text>
</comment>
<protein>
    <recommendedName>
        <fullName evidence="9">Indole-3-glycerol phosphate synthase</fullName>
        <shortName evidence="9">IGPS</shortName>
        <ecNumber evidence="9">4.1.1.48</ecNumber>
    </recommendedName>
</protein>
<evidence type="ECO:0000256" key="6">
    <source>
        <dbReference type="ARBA" id="ARBA00022822"/>
    </source>
</evidence>
<evidence type="ECO:0000256" key="1">
    <source>
        <dbReference type="ARBA" id="ARBA00001633"/>
    </source>
</evidence>
<dbReference type="Proteomes" id="UP000568380">
    <property type="component" value="Unassembled WGS sequence"/>
</dbReference>
<reference evidence="11 12" key="1">
    <citation type="submission" date="2020-08" db="EMBL/GenBank/DDBJ databases">
        <title>Genomic Encyclopedia of Type Strains, Phase IV (KMG-IV): sequencing the most valuable type-strain genomes for metagenomic binning, comparative biology and taxonomic classification.</title>
        <authorList>
            <person name="Goeker M."/>
        </authorList>
    </citation>
    <scope>NUCLEOTIDE SEQUENCE [LARGE SCALE GENOMIC DNA]</scope>
    <source>
        <strain evidence="11 12">DSM 45385</strain>
    </source>
</reference>
<evidence type="ECO:0000256" key="8">
    <source>
        <dbReference type="ARBA" id="ARBA00023239"/>
    </source>
</evidence>
<evidence type="ECO:0000256" key="5">
    <source>
        <dbReference type="ARBA" id="ARBA00022793"/>
    </source>
</evidence>
<keyword evidence="8 9" id="KW-0456">Lyase</keyword>
<dbReference type="HAMAP" id="MF_00134_A">
    <property type="entry name" value="IGPS_A"/>
    <property type="match status" value="1"/>
</dbReference>
<dbReference type="NCBIfam" id="NF001377">
    <property type="entry name" value="PRK00278.2-4"/>
    <property type="match status" value="1"/>
</dbReference>
<dbReference type="InterPro" id="IPR013798">
    <property type="entry name" value="Indole-3-glycerol_P_synth_dom"/>
</dbReference>
<dbReference type="EMBL" id="JACHIN010000003">
    <property type="protein sequence ID" value="MBB5077185.1"/>
    <property type="molecule type" value="Genomic_DNA"/>
</dbReference>
<dbReference type="Pfam" id="PF00218">
    <property type="entry name" value="IGPS"/>
    <property type="match status" value="1"/>
</dbReference>
<proteinExistence type="inferred from homology"/>